<keyword evidence="4" id="KW-1185">Reference proteome</keyword>
<dbReference type="InterPro" id="IPR030395">
    <property type="entry name" value="GP_PDE_dom"/>
</dbReference>
<dbReference type="PANTHER" id="PTHR43805:SF1">
    <property type="entry name" value="GP-PDE DOMAIN-CONTAINING PROTEIN"/>
    <property type="match status" value="1"/>
</dbReference>
<accession>A0ABU8TMP6</accession>
<name>A0ABU8TMP6_9HYPH</name>
<keyword evidence="1" id="KW-0732">Signal</keyword>
<evidence type="ECO:0000259" key="2">
    <source>
        <dbReference type="PROSITE" id="PS51704"/>
    </source>
</evidence>
<dbReference type="InterPro" id="IPR017946">
    <property type="entry name" value="PLC-like_Pdiesterase_TIM-brl"/>
</dbReference>
<dbReference type="EMBL" id="JBAKIA010000011">
    <property type="protein sequence ID" value="MEJ8475444.1"/>
    <property type="molecule type" value="Genomic_DNA"/>
</dbReference>
<feature type="domain" description="GP-PDE" evidence="2">
    <location>
        <begin position="53"/>
        <end position="316"/>
    </location>
</feature>
<evidence type="ECO:0000313" key="4">
    <source>
        <dbReference type="Proteomes" id="UP001385499"/>
    </source>
</evidence>
<gene>
    <name evidence="3" type="ORF">V6575_15215</name>
</gene>
<reference evidence="3 4" key="1">
    <citation type="submission" date="2024-02" db="EMBL/GenBank/DDBJ databases">
        <title>Roseibium algae sp. nov., isolated from marine alga (Grateloupia sp.), showing potential in myo-inositol conversion.</title>
        <authorList>
            <person name="Wang Y."/>
        </authorList>
    </citation>
    <scope>NUCLEOTIDE SEQUENCE [LARGE SCALE GENOMIC DNA]</scope>
    <source>
        <strain evidence="3 4">H3510</strain>
    </source>
</reference>
<feature type="signal peptide" evidence="1">
    <location>
        <begin position="1"/>
        <end position="20"/>
    </location>
</feature>
<feature type="chain" id="PRO_5046591792" evidence="1">
    <location>
        <begin position="21"/>
        <end position="375"/>
    </location>
</feature>
<dbReference type="SUPFAM" id="SSF51695">
    <property type="entry name" value="PLC-like phosphodiesterases"/>
    <property type="match status" value="1"/>
</dbReference>
<proteinExistence type="predicted"/>
<sequence>MRNTLFAFIAIALGLHFVNASRFAPAPDANIHLIAHRGIHQTYSSKDLKRDDCTATRINSPTHEYLENTIPSMEAAFAAGADVIELDVAPTTDGQFAVFHDWTLDCRTEGSGPVRAQSMDALRKLDIGYGYTADGGKTFPFRGKGIGLMPSLTEVLNRFPEGQFLVNFKSKDSTEADALAKLLAENPRWRDSIWSVYGGEIPTNRAHELMPDIMGFTKDGIKSCLKEYIALGWSGHVPDACKNTRLMIPSDYTWLIWGWPNRFQQRMQNNGTTVILTGPLKGYGGIEALQHPAEVIPDHFIGYVWTNKIEEIGPILASSPRPDSTVTFNPDLGLPNQEPQPEFQAPPRVYCCAPPPIQVPISTRPDIKALSDKPQ</sequence>
<dbReference type="PROSITE" id="PS51704">
    <property type="entry name" value="GP_PDE"/>
    <property type="match status" value="1"/>
</dbReference>
<protein>
    <submittedName>
        <fullName evidence="3">Glycerophosphodiester phosphodiesterase family protein</fullName>
    </submittedName>
</protein>
<dbReference type="RefSeq" id="WP_340275532.1">
    <property type="nucleotide sequence ID" value="NZ_JBAKIA010000011.1"/>
</dbReference>
<comment type="caution">
    <text evidence="3">The sequence shown here is derived from an EMBL/GenBank/DDBJ whole genome shotgun (WGS) entry which is preliminary data.</text>
</comment>
<evidence type="ECO:0000313" key="3">
    <source>
        <dbReference type="EMBL" id="MEJ8475444.1"/>
    </source>
</evidence>
<organism evidence="3 4">
    <name type="scientific">Roseibium algae</name>
    <dbReference type="NCBI Taxonomy" id="3123038"/>
    <lineage>
        <taxon>Bacteria</taxon>
        <taxon>Pseudomonadati</taxon>
        <taxon>Pseudomonadota</taxon>
        <taxon>Alphaproteobacteria</taxon>
        <taxon>Hyphomicrobiales</taxon>
        <taxon>Stappiaceae</taxon>
        <taxon>Roseibium</taxon>
    </lineage>
</organism>
<dbReference type="PANTHER" id="PTHR43805">
    <property type="entry name" value="GLYCEROPHOSPHORYL DIESTER PHOSPHODIESTERASE"/>
    <property type="match status" value="1"/>
</dbReference>
<dbReference type="Pfam" id="PF03009">
    <property type="entry name" value="GDPD"/>
    <property type="match status" value="1"/>
</dbReference>
<dbReference type="Gene3D" id="3.20.20.190">
    <property type="entry name" value="Phosphatidylinositol (PI) phosphodiesterase"/>
    <property type="match status" value="1"/>
</dbReference>
<dbReference type="Proteomes" id="UP001385499">
    <property type="component" value="Unassembled WGS sequence"/>
</dbReference>
<evidence type="ECO:0000256" key="1">
    <source>
        <dbReference type="SAM" id="SignalP"/>
    </source>
</evidence>